<gene>
    <name evidence="1" type="ORF">NLG97_g5143</name>
</gene>
<evidence type="ECO:0000313" key="1">
    <source>
        <dbReference type="EMBL" id="KAJ3492791.1"/>
    </source>
</evidence>
<organism evidence="1 2">
    <name type="scientific">Lecanicillium saksenae</name>
    <dbReference type="NCBI Taxonomy" id="468837"/>
    <lineage>
        <taxon>Eukaryota</taxon>
        <taxon>Fungi</taxon>
        <taxon>Dikarya</taxon>
        <taxon>Ascomycota</taxon>
        <taxon>Pezizomycotina</taxon>
        <taxon>Sordariomycetes</taxon>
        <taxon>Hypocreomycetidae</taxon>
        <taxon>Hypocreales</taxon>
        <taxon>Cordycipitaceae</taxon>
        <taxon>Lecanicillium</taxon>
    </lineage>
</organism>
<reference evidence="1" key="1">
    <citation type="submission" date="2022-07" db="EMBL/GenBank/DDBJ databases">
        <title>Genome Sequence of Lecanicillium saksenae.</title>
        <authorList>
            <person name="Buettner E."/>
        </authorList>
    </citation>
    <scope>NUCLEOTIDE SEQUENCE</scope>
    <source>
        <strain evidence="1">VT-O1</strain>
    </source>
</reference>
<name>A0ACC1QUY0_9HYPO</name>
<dbReference type="Proteomes" id="UP001148737">
    <property type="component" value="Unassembled WGS sequence"/>
</dbReference>
<protein>
    <submittedName>
        <fullName evidence="1">Uncharacterized protein</fullName>
    </submittedName>
</protein>
<comment type="caution">
    <text evidence="1">The sequence shown here is derived from an EMBL/GenBank/DDBJ whole genome shotgun (WGS) entry which is preliminary data.</text>
</comment>
<dbReference type="EMBL" id="JANAKD010000558">
    <property type="protein sequence ID" value="KAJ3492791.1"/>
    <property type="molecule type" value="Genomic_DNA"/>
</dbReference>
<proteinExistence type="predicted"/>
<keyword evidence="2" id="KW-1185">Reference proteome</keyword>
<evidence type="ECO:0000313" key="2">
    <source>
        <dbReference type="Proteomes" id="UP001148737"/>
    </source>
</evidence>
<sequence length="413" mass="46827">MAELGSVAALRAGLEQFINRSPNVTDKNSVERSLTAIPQRMSTTALPPVSQLEQKVHFIAQLLASARAIQPITPERIRLLRRSYALLLVVPVENFPTILGDTSIVDIARDFIPFYMQKGRMDRLIAESVYSAGSTQSNISIERSSSSRNIAFRRDGKKCLFTHTPYPDVCHIIPFVTNKNEERNRRQVYYNKLARAFFSRENYVRFYTMQSSSPGSNDKPSNMLCLSKTLHDWWSRAVFGLQVDDQAMSIQPVSKTDSKLTIKFRWLHKNTLPGNDDVEPTVDELHKMVAFESQADKKTCSLTNEETSLKIQDGDTAEIIMAHEDILDMHCMLSFMWHMCVASQMVGGGGVTDDYDYEKDTPPKPIHAWLDQVEDEMEDKMEEFAGTEESGPSREVGNDEEIDEDIAATLQRK</sequence>
<accession>A0ACC1QUY0</accession>